<feature type="region of interest" description="Disordered" evidence="1">
    <location>
        <begin position="528"/>
        <end position="561"/>
    </location>
</feature>
<reference evidence="3 4" key="1">
    <citation type="journal article" date="2023" name="G3 (Bethesda)">
        <title>A chromosome-length genome assembly and annotation of blackberry (Rubus argutus, cv. 'Hillquist').</title>
        <authorList>
            <person name="Bruna T."/>
            <person name="Aryal R."/>
            <person name="Dudchenko O."/>
            <person name="Sargent D.J."/>
            <person name="Mead D."/>
            <person name="Buti M."/>
            <person name="Cavallini A."/>
            <person name="Hytonen T."/>
            <person name="Andres J."/>
            <person name="Pham M."/>
            <person name="Weisz D."/>
            <person name="Mascagni F."/>
            <person name="Usai G."/>
            <person name="Natali L."/>
            <person name="Bassil N."/>
            <person name="Fernandez G.E."/>
            <person name="Lomsadze A."/>
            <person name="Armour M."/>
            <person name="Olukolu B."/>
            <person name="Poorten T."/>
            <person name="Britton C."/>
            <person name="Davik J."/>
            <person name="Ashrafi H."/>
            <person name="Aiden E.L."/>
            <person name="Borodovsky M."/>
            <person name="Worthington M."/>
        </authorList>
    </citation>
    <scope>NUCLEOTIDE SEQUENCE [LARGE SCALE GENOMIC DNA]</scope>
    <source>
        <strain evidence="3">PI 553951</strain>
    </source>
</reference>
<evidence type="ECO:0000313" key="4">
    <source>
        <dbReference type="Proteomes" id="UP001457282"/>
    </source>
</evidence>
<feature type="compositionally biased region" description="Polar residues" evidence="1">
    <location>
        <begin position="528"/>
        <end position="537"/>
    </location>
</feature>
<dbReference type="Proteomes" id="UP001457282">
    <property type="component" value="Unassembled WGS sequence"/>
</dbReference>
<keyword evidence="2" id="KW-1133">Transmembrane helix</keyword>
<comment type="caution">
    <text evidence="3">The sequence shown here is derived from an EMBL/GenBank/DDBJ whole genome shotgun (WGS) entry which is preliminary data.</text>
</comment>
<dbReference type="EMBL" id="JBEDUW010000006">
    <property type="protein sequence ID" value="KAK9919267.1"/>
    <property type="molecule type" value="Genomic_DNA"/>
</dbReference>
<dbReference type="PANTHER" id="PTHR37254:SF1">
    <property type="entry name" value="OS01G0100500 PROTEIN"/>
    <property type="match status" value="1"/>
</dbReference>
<dbReference type="AlphaFoldDB" id="A0AAW1W3M8"/>
<proteinExistence type="predicted"/>
<name>A0AAW1W3M8_RUBAR</name>
<evidence type="ECO:0000313" key="3">
    <source>
        <dbReference type="EMBL" id="KAK9919267.1"/>
    </source>
</evidence>
<feature type="region of interest" description="Disordered" evidence="1">
    <location>
        <begin position="573"/>
        <end position="595"/>
    </location>
</feature>
<evidence type="ECO:0000256" key="1">
    <source>
        <dbReference type="SAM" id="MobiDB-lite"/>
    </source>
</evidence>
<organism evidence="3 4">
    <name type="scientific">Rubus argutus</name>
    <name type="common">Southern blackberry</name>
    <dbReference type="NCBI Taxonomy" id="59490"/>
    <lineage>
        <taxon>Eukaryota</taxon>
        <taxon>Viridiplantae</taxon>
        <taxon>Streptophyta</taxon>
        <taxon>Embryophyta</taxon>
        <taxon>Tracheophyta</taxon>
        <taxon>Spermatophyta</taxon>
        <taxon>Magnoliopsida</taxon>
        <taxon>eudicotyledons</taxon>
        <taxon>Gunneridae</taxon>
        <taxon>Pentapetalae</taxon>
        <taxon>rosids</taxon>
        <taxon>fabids</taxon>
        <taxon>Rosales</taxon>
        <taxon>Rosaceae</taxon>
        <taxon>Rosoideae</taxon>
        <taxon>Rosoideae incertae sedis</taxon>
        <taxon>Rubus</taxon>
    </lineage>
</organism>
<keyword evidence="2" id="KW-0812">Transmembrane</keyword>
<evidence type="ECO:0000256" key="2">
    <source>
        <dbReference type="SAM" id="Phobius"/>
    </source>
</evidence>
<feature type="transmembrane region" description="Helical" evidence="2">
    <location>
        <begin position="138"/>
        <end position="162"/>
    </location>
</feature>
<accession>A0AAW1W3M8</accession>
<dbReference type="PANTHER" id="PTHR37254">
    <property type="entry name" value="OS01G0100500 PROTEIN"/>
    <property type="match status" value="1"/>
</dbReference>
<sequence>MSCPANSISYNGSQCACAVGHLLNRTDNRCVLFTANSTISTDGGVNANSYDFGIPERIFAFDSIKKLTQSQAVFLEATLVLLLSWFVFCLFLRFTKLGNDGRSIWFRLRWWVSRLDVCFSTKHWLDDQKVVKKRKTELGGMFSTASWILFIGLFAALLYQIITKRSIEVHNVRATNAPDLALFNNDLEFNVTTISSMSCSNLRDLGTLVTGNPGFIDYRVTPLSKFGNYSCQNTSRGPTITLRCNNCQPIQDNMYISWQFTDLPNNPAAAVGFQFNLTTRSLANKKHVSFVSGTLKNGSTLEDRPVTFRGSNTNILKFNLFPRIYHNIHDLRLIQPLFHEFVPGSYFSDTSQLQASLQSSKDGILNTTLYVNFLSAYIVEIDNQNIMGPVSFLADLGGLYCISIGIFFYLLVQCEFRIKKLRNEDRVLRTIRNRRKAQDHWDKLRKYVMYTWNCKALDDAYECTNKGSGCTGFSTLPVQRNGTLHKRMQLEPDTISFNRKLSLDNKKTVVLDCSHTVGDVELFTPGTTVSQESSSHSAAGVGPHLQSELPGFTKNGKQQGVGLCNEESSLTKASSLTNDDMIPPPPSLELKDPSEMDMSDVQRNLRSLYEYNVMLREKLVEAQALFHSKS</sequence>
<gene>
    <name evidence="3" type="ORF">M0R45_027876</name>
</gene>
<feature type="transmembrane region" description="Helical" evidence="2">
    <location>
        <begin position="392"/>
        <end position="412"/>
    </location>
</feature>
<keyword evidence="4" id="KW-1185">Reference proteome</keyword>
<protein>
    <recommendedName>
        <fullName evidence="5">Transmembrane protein</fullName>
    </recommendedName>
</protein>
<evidence type="ECO:0008006" key="5">
    <source>
        <dbReference type="Google" id="ProtNLM"/>
    </source>
</evidence>
<feature type="transmembrane region" description="Helical" evidence="2">
    <location>
        <begin position="72"/>
        <end position="92"/>
    </location>
</feature>
<keyword evidence="2" id="KW-0472">Membrane</keyword>